<evidence type="ECO:0000256" key="1">
    <source>
        <dbReference type="SAM" id="Phobius"/>
    </source>
</evidence>
<protein>
    <submittedName>
        <fullName evidence="2">Uncharacterized protein</fullName>
    </submittedName>
</protein>
<dbReference type="EMBL" id="VNIB01000011">
    <property type="protein sequence ID" value="TYO97107.1"/>
    <property type="molecule type" value="Genomic_DNA"/>
</dbReference>
<keyword evidence="1" id="KW-1133">Transmembrane helix</keyword>
<keyword evidence="1" id="KW-0472">Membrane</keyword>
<reference evidence="2 3" key="1">
    <citation type="submission" date="2019-07" db="EMBL/GenBank/DDBJ databases">
        <title>Genomic Encyclopedia of Type Strains, Phase IV (KMG-IV): sequencing the most valuable type-strain genomes for metagenomic binning, comparative biology and taxonomic classification.</title>
        <authorList>
            <person name="Goeker M."/>
        </authorList>
    </citation>
    <scope>NUCLEOTIDE SEQUENCE [LARGE SCALE GENOMIC DNA]</scope>
    <source>
        <strain evidence="2 3">SS015</strain>
    </source>
</reference>
<keyword evidence="1" id="KW-0812">Transmembrane</keyword>
<evidence type="ECO:0000313" key="3">
    <source>
        <dbReference type="Proteomes" id="UP000324159"/>
    </source>
</evidence>
<feature type="transmembrane region" description="Helical" evidence="1">
    <location>
        <begin position="6"/>
        <end position="32"/>
    </location>
</feature>
<feature type="transmembrane region" description="Helical" evidence="1">
    <location>
        <begin position="103"/>
        <end position="123"/>
    </location>
</feature>
<dbReference type="OrthoDB" id="9788139at2"/>
<comment type="caution">
    <text evidence="2">The sequence shown here is derived from an EMBL/GenBank/DDBJ whole genome shotgun (WGS) entry which is preliminary data.</text>
</comment>
<dbReference type="AlphaFoldDB" id="A0A5D3WI08"/>
<feature type="transmembrane region" description="Helical" evidence="1">
    <location>
        <begin position="53"/>
        <end position="75"/>
    </location>
</feature>
<accession>A0A5D3WI08</accession>
<name>A0A5D3WI08_9BACT</name>
<evidence type="ECO:0000313" key="2">
    <source>
        <dbReference type="EMBL" id="TYO97107.1"/>
    </source>
</evidence>
<organism evidence="2 3">
    <name type="scientific">Geothermobacter ehrlichii</name>
    <dbReference type="NCBI Taxonomy" id="213224"/>
    <lineage>
        <taxon>Bacteria</taxon>
        <taxon>Pseudomonadati</taxon>
        <taxon>Thermodesulfobacteriota</taxon>
        <taxon>Desulfuromonadia</taxon>
        <taxon>Desulfuromonadales</taxon>
        <taxon>Geothermobacteraceae</taxon>
        <taxon>Geothermobacter</taxon>
    </lineage>
</organism>
<feature type="transmembrane region" description="Helical" evidence="1">
    <location>
        <begin position="223"/>
        <end position="245"/>
    </location>
</feature>
<proteinExistence type="predicted"/>
<keyword evidence="3" id="KW-1185">Reference proteome</keyword>
<gene>
    <name evidence="2" type="ORF">EDC39_11137</name>
</gene>
<feature type="transmembrane region" description="Helical" evidence="1">
    <location>
        <begin position="135"/>
        <end position="154"/>
    </location>
</feature>
<dbReference type="Proteomes" id="UP000324159">
    <property type="component" value="Unassembled WGS sequence"/>
</dbReference>
<feature type="transmembrane region" description="Helical" evidence="1">
    <location>
        <begin position="191"/>
        <end position="211"/>
    </location>
</feature>
<feature type="transmembrane region" description="Helical" evidence="1">
    <location>
        <begin position="306"/>
        <end position="326"/>
    </location>
</feature>
<sequence length="336" mass="36839">MILHPGILALLLGALLSLLLLTLALPEVWAVLRRWRPESCSEQQLRLERRTSLVSTLVAYAAGFQLVGLLLFVYATDSLHGQFVGAMCATGTLNANPVGWNLLPLKLILFFLAAFWLALNGLIRRAPDYPLMRTVYALLPLLWLLVLLDFVLQLDFFTGLQPQIITSCCGSLFSTAGSGVAGSLGGLPVRLLMVLFYGWSLLLVGLLLAMLRFRAGWLRGAAVLAAAVFLPLSLAATIAFIAVYIYQLPGHHCPFDLLQAGYHWIGYPLYFGLFGGGFFAMLPGMGRLLCRIPSLRPLVEATERRWILLALAGIGLFLLLATWPVATGPFRLLTFI</sequence>
<dbReference type="RefSeq" id="WP_148896500.1">
    <property type="nucleotide sequence ID" value="NZ_VNIB01000011.1"/>
</dbReference>
<feature type="transmembrane region" description="Helical" evidence="1">
    <location>
        <begin position="265"/>
        <end position="285"/>
    </location>
</feature>